<organism evidence="2 5">
    <name type="scientific">Oenococcus sicerae</name>
    <dbReference type="NCBI Taxonomy" id="2203724"/>
    <lineage>
        <taxon>Bacteria</taxon>
        <taxon>Bacillati</taxon>
        <taxon>Bacillota</taxon>
        <taxon>Bacilli</taxon>
        <taxon>Lactobacillales</taxon>
        <taxon>Lactobacillaceae</taxon>
        <taxon>Oenococcus</taxon>
    </lineage>
</organism>
<evidence type="ECO:0000313" key="2">
    <source>
        <dbReference type="EMBL" id="MDN6899438.1"/>
    </source>
</evidence>
<evidence type="ECO:0000313" key="4">
    <source>
        <dbReference type="Proteomes" id="UP000286907"/>
    </source>
</evidence>
<dbReference type="EMBL" id="SDWY01000001">
    <property type="protein sequence ID" value="MDN6899438.1"/>
    <property type="molecule type" value="Genomic_DNA"/>
</dbReference>
<keyword evidence="1" id="KW-0812">Transmembrane</keyword>
<dbReference type="InterPro" id="IPR004676">
    <property type="entry name" value="Cd-R_transporter"/>
</dbReference>
<dbReference type="Proteomes" id="UP000286907">
    <property type="component" value="Chromosome"/>
</dbReference>
<feature type="transmembrane region" description="Helical" evidence="1">
    <location>
        <begin position="96"/>
        <end position="116"/>
    </location>
</feature>
<evidence type="ECO:0000313" key="5">
    <source>
        <dbReference type="Proteomes" id="UP001167919"/>
    </source>
</evidence>
<evidence type="ECO:0000313" key="3">
    <source>
        <dbReference type="EMBL" id="QAS70137.1"/>
    </source>
</evidence>
<dbReference type="Pfam" id="PF03596">
    <property type="entry name" value="Cad"/>
    <property type="match status" value="1"/>
</dbReference>
<reference evidence="3 4" key="1">
    <citation type="journal article" date="2019" name="Syst. Appl. Microbiol.">
        <title>Oenococcus sicerae sp. nov., isolated from French cider.</title>
        <authorList>
            <person name="Cousin F.J."/>
            <person name="Le Guellec R."/>
            <person name="Chagnot C."/>
            <person name="Goux D."/>
            <person name="Dalmasso M."/>
            <person name="Laplace J.M."/>
            <person name="Cretenet M."/>
        </authorList>
    </citation>
    <scope>NUCLEOTIDE SEQUENCE [LARGE SCALE GENOMIC DNA]</scope>
    <source>
        <strain evidence="3 4">UCMA 15228</strain>
    </source>
</reference>
<evidence type="ECO:0000256" key="1">
    <source>
        <dbReference type="SAM" id="Phobius"/>
    </source>
</evidence>
<dbReference type="RefSeq" id="WP_128686607.1">
    <property type="nucleotide sequence ID" value="NZ_CP029684.2"/>
</dbReference>
<feature type="transmembrane region" description="Helical" evidence="1">
    <location>
        <begin position="122"/>
        <end position="143"/>
    </location>
</feature>
<gene>
    <name evidence="3" type="ORF">DLJ48_06175</name>
    <name evidence="2" type="ORF">EVC35_00240</name>
</gene>
<evidence type="ECO:0008006" key="6">
    <source>
        <dbReference type="Google" id="ProtNLM"/>
    </source>
</evidence>
<feature type="transmembrane region" description="Helical" evidence="1">
    <location>
        <begin position="164"/>
        <end position="185"/>
    </location>
</feature>
<dbReference type="EMBL" id="CP029684">
    <property type="protein sequence ID" value="QAS70137.1"/>
    <property type="molecule type" value="Genomic_DNA"/>
</dbReference>
<protein>
    <recommendedName>
        <fullName evidence="6">Integral membrane protein</fullName>
    </recommendedName>
</protein>
<accession>A0AAJ1VLF4</accession>
<keyword evidence="1" id="KW-0472">Membrane</keyword>
<reference evidence="2" key="2">
    <citation type="submission" date="2019-01" db="EMBL/GenBank/DDBJ databases">
        <title>Oenococcus sicerae UCMA17102.</title>
        <authorList>
            <person name="Cousin F.J."/>
            <person name="Le Guellec R."/>
            <person name="Cretenet M."/>
        </authorList>
    </citation>
    <scope>NUCLEOTIDE SEQUENCE</scope>
    <source>
        <strain evidence="2">UCMA17102</strain>
    </source>
</reference>
<keyword evidence="1" id="KW-1133">Transmembrane helix</keyword>
<reference evidence="3" key="3">
    <citation type="submission" date="2020-01" db="EMBL/GenBank/DDBJ databases">
        <authorList>
            <person name="Cousin F.J."/>
            <person name="Le Guellec R."/>
            <person name="Cretenet M."/>
        </authorList>
    </citation>
    <scope>NUCLEOTIDE SEQUENCE</scope>
    <source>
        <strain evidence="3">UCMA 15228</strain>
    </source>
</reference>
<feature type="transmembrane region" description="Helical" evidence="1">
    <location>
        <begin position="32"/>
        <end position="51"/>
    </location>
</feature>
<dbReference type="AlphaFoldDB" id="A0AAJ1VLF4"/>
<name>A0AAJ1VLF4_9LACO</name>
<feature type="transmembrane region" description="Helical" evidence="1">
    <location>
        <begin position="6"/>
        <end position="25"/>
    </location>
</feature>
<dbReference type="Proteomes" id="UP001167919">
    <property type="component" value="Unassembled WGS sequence"/>
</dbReference>
<sequence>MNYGILLLTFISINLDFFFMLLFLVKKYPLREVMAGYLAGNLILLSLSYLIGRVLTVFLPEWLLGLLGFLPIYLALKKDDDSDQIKQHHSAAISVLITYLSVCTGCNLSIFLPILVSESLMHFIETIIFIAILTIIAVWLIKLTSKVPIVSSIMAKHGEKIMKFCYIAIGLYVFWDSGLVTHLLAFF</sequence>
<keyword evidence="4" id="KW-1185">Reference proteome</keyword>
<proteinExistence type="predicted"/>
<feature type="transmembrane region" description="Helical" evidence="1">
    <location>
        <begin position="57"/>
        <end position="76"/>
    </location>
</feature>